<dbReference type="EMBL" id="JANAKD010000610">
    <property type="protein sequence ID" value="KAJ3492284.1"/>
    <property type="molecule type" value="Genomic_DNA"/>
</dbReference>
<proteinExistence type="predicted"/>
<name>A0ACC1QVN5_9HYPO</name>
<reference evidence="1" key="1">
    <citation type="submission" date="2022-07" db="EMBL/GenBank/DDBJ databases">
        <title>Genome Sequence of Lecanicillium saksenae.</title>
        <authorList>
            <person name="Buettner E."/>
        </authorList>
    </citation>
    <scope>NUCLEOTIDE SEQUENCE</scope>
    <source>
        <strain evidence="1">VT-O1</strain>
    </source>
</reference>
<comment type="caution">
    <text evidence="1">The sequence shown here is derived from an EMBL/GenBank/DDBJ whole genome shotgun (WGS) entry which is preliminary data.</text>
</comment>
<accession>A0ACC1QVN5</accession>
<evidence type="ECO:0000313" key="1">
    <source>
        <dbReference type="EMBL" id="KAJ3492284.1"/>
    </source>
</evidence>
<dbReference type="Proteomes" id="UP001148737">
    <property type="component" value="Unassembled WGS sequence"/>
</dbReference>
<gene>
    <name evidence="1" type="ORF">NLG97_g5438</name>
</gene>
<protein>
    <submittedName>
        <fullName evidence="1">Uncharacterized protein</fullName>
    </submittedName>
</protein>
<evidence type="ECO:0000313" key="2">
    <source>
        <dbReference type="Proteomes" id="UP001148737"/>
    </source>
</evidence>
<organism evidence="1 2">
    <name type="scientific">Lecanicillium saksenae</name>
    <dbReference type="NCBI Taxonomy" id="468837"/>
    <lineage>
        <taxon>Eukaryota</taxon>
        <taxon>Fungi</taxon>
        <taxon>Dikarya</taxon>
        <taxon>Ascomycota</taxon>
        <taxon>Pezizomycotina</taxon>
        <taxon>Sordariomycetes</taxon>
        <taxon>Hypocreomycetidae</taxon>
        <taxon>Hypocreales</taxon>
        <taxon>Cordycipitaceae</taxon>
        <taxon>Lecanicillium</taxon>
    </lineage>
</organism>
<keyword evidence="2" id="KW-1185">Reference proteome</keyword>
<sequence length="528" mass="58524">MVVLRTPLSVLEAATQSHGPLPLLKVPRHDSLGTEWKDVSYAEFWHDIGTHAQYWAYEFSKQRWQKQSVVGIWLKGTSFADLLTIWAISRAGFIPQLISIRMPNPDVVYGLLNRAGAVALIAEESFGPILANSSIPVLFSTKISSDMVDNLAELPSISTEIDPNQVMTIVHTSGSTSGSPKLVPLTAQWIDCQMSKISHFTKPRLSHRQQIIVSGGSFCHLASNLVFWSYIQRGGCFILPSQIPYSSLELRHMVSKCGMTALNMFSSFLSKLFVEARRDNALLQLLKSLEYIVHSGLPLPAEDVAWGRAQSLRLTNVFASTEVGAMLHSDNEIKDALVPFPGSCFEFVPLRDTLASRQMLELVVPPESADCPPPAFRNPETGKFHTGDLFIEAWRGKYFSKGRKDDWIKMEGGLRCDTAAIEDNAVQTCGGDLIEAAVVVGAGRPAPVLIVEQKECNLKSAALKAEILRRTAPFHTRRYIHERVDSPTTILLKPKGTFPRTATKGNIRRALVEEQFILEIDAIFKPDA</sequence>